<dbReference type="Gene3D" id="3.30.1150.10">
    <property type="match status" value="1"/>
</dbReference>
<name>A0A316HJB5_9SPHI</name>
<protein>
    <submittedName>
        <fullName evidence="2">Protein TonB</fullName>
    </submittedName>
</protein>
<feature type="signal peptide" evidence="1">
    <location>
        <begin position="1"/>
        <end position="23"/>
    </location>
</feature>
<keyword evidence="3" id="KW-1185">Reference proteome</keyword>
<reference evidence="2 3" key="1">
    <citation type="submission" date="2018-05" db="EMBL/GenBank/DDBJ databases">
        <title>Genomic Encyclopedia of Archaeal and Bacterial Type Strains, Phase II (KMG-II): from individual species to whole genera.</title>
        <authorList>
            <person name="Goeker M."/>
        </authorList>
    </citation>
    <scope>NUCLEOTIDE SEQUENCE [LARGE SCALE GENOMIC DNA]</scope>
    <source>
        <strain evidence="2 3">DSM 19975</strain>
    </source>
</reference>
<proteinExistence type="predicted"/>
<dbReference type="EMBL" id="QGHA01000001">
    <property type="protein sequence ID" value="PWK80586.1"/>
    <property type="molecule type" value="Genomic_DNA"/>
</dbReference>
<evidence type="ECO:0000313" key="3">
    <source>
        <dbReference type="Proteomes" id="UP000245678"/>
    </source>
</evidence>
<dbReference type="SUPFAM" id="SSF74653">
    <property type="entry name" value="TolA/TonB C-terminal domain"/>
    <property type="match status" value="1"/>
</dbReference>
<feature type="chain" id="PRO_5016274259" evidence="1">
    <location>
        <begin position="24"/>
        <end position="146"/>
    </location>
</feature>
<organism evidence="2 3">
    <name type="scientific">Mucilaginibacter oryzae</name>
    <dbReference type="NCBI Taxonomy" id="468058"/>
    <lineage>
        <taxon>Bacteria</taxon>
        <taxon>Pseudomonadati</taxon>
        <taxon>Bacteroidota</taxon>
        <taxon>Sphingobacteriia</taxon>
        <taxon>Sphingobacteriales</taxon>
        <taxon>Sphingobacteriaceae</taxon>
        <taxon>Mucilaginibacter</taxon>
    </lineage>
</organism>
<sequence>MSACKCIFLTLCAWCLAYQVSSAQNNKHSCIGKTDSILHKFVYTSVDQMPEPEGGFEKLITFLLKNIKVPANSKEYLGTVIVSFIVEANGKLNRLRILRDASPNHKMGKQFFKLAKTVKWKSGLCNGVAVPVVYSIPLRFEPSLTE</sequence>
<gene>
    <name evidence="2" type="ORF">LX99_01055</name>
</gene>
<dbReference type="AlphaFoldDB" id="A0A316HJB5"/>
<keyword evidence="1" id="KW-0732">Signal</keyword>
<accession>A0A316HJB5</accession>
<evidence type="ECO:0000256" key="1">
    <source>
        <dbReference type="SAM" id="SignalP"/>
    </source>
</evidence>
<dbReference type="Proteomes" id="UP000245678">
    <property type="component" value="Unassembled WGS sequence"/>
</dbReference>
<dbReference type="RefSeq" id="WP_109606872.1">
    <property type="nucleotide sequence ID" value="NZ_QGHA01000001.1"/>
</dbReference>
<evidence type="ECO:0000313" key="2">
    <source>
        <dbReference type="EMBL" id="PWK80586.1"/>
    </source>
</evidence>
<comment type="caution">
    <text evidence="2">The sequence shown here is derived from an EMBL/GenBank/DDBJ whole genome shotgun (WGS) entry which is preliminary data.</text>
</comment>